<dbReference type="AlphaFoldDB" id="A0A5C6DG84"/>
<dbReference type="SUPFAM" id="SSF49344">
    <property type="entry name" value="CBD9-like"/>
    <property type="match status" value="1"/>
</dbReference>
<evidence type="ECO:0008006" key="3">
    <source>
        <dbReference type="Google" id="ProtNLM"/>
    </source>
</evidence>
<keyword evidence="2" id="KW-1185">Reference proteome</keyword>
<proteinExistence type="predicted"/>
<dbReference type="EMBL" id="SJPV01000007">
    <property type="protein sequence ID" value="TWU34994.1"/>
    <property type="molecule type" value="Genomic_DNA"/>
</dbReference>
<evidence type="ECO:0000313" key="1">
    <source>
        <dbReference type="EMBL" id="TWU34994.1"/>
    </source>
</evidence>
<gene>
    <name evidence="1" type="ORF">Poly41_41380</name>
</gene>
<dbReference type="Proteomes" id="UP000319143">
    <property type="component" value="Unassembled WGS sequence"/>
</dbReference>
<reference evidence="1 2" key="1">
    <citation type="submission" date="2019-02" db="EMBL/GenBank/DDBJ databases">
        <title>Deep-cultivation of Planctomycetes and their phenomic and genomic characterization uncovers novel biology.</title>
        <authorList>
            <person name="Wiegand S."/>
            <person name="Jogler M."/>
            <person name="Boedeker C."/>
            <person name="Pinto D."/>
            <person name="Vollmers J."/>
            <person name="Rivas-Marin E."/>
            <person name="Kohn T."/>
            <person name="Peeters S.H."/>
            <person name="Heuer A."/>
            <person name="Rast P."/>
            <person name="Oberbeckmann S."/>
            <person name="Bunk B."/>
            <person name="Jeske O."/>
            <person name="Meyerdierks A."/>
            <person name="Storesund J.E."/>
            <person name="Kallscheuer N."/>
            <person name="Luecker S."/>
            <person name="Lage O.M."/>
            <person name="Pohl T."/>
            <person name="Merkel B.J."/>
            <person name="Hornburger P."/>
            <person name="Mueller R.-W."/>
            <person name="Bruemmer F."/>
            <person name="Labrenz M."/>
            <person name="Spormann A.M."/>
            <person name="Op Den Camp H."/>
            <person name="Overmann J."/>
            <person name="Amann R."/>
            <person name="Jetten M.S.M."/>
            <person name="Mascher T."/>
            <person name="Medema M.H."/>
            <person name="Devos D.P."/>
            <person name="Kaster A.-K."/>
            <person name="Ovreas L."/>
            <person name="Rohde M."/>
            <person name="Galperin M.Y."/>
            <person name="Jogler C."/>
        </authorList>
    </citation>
    <scope>NUCLEOTIDE SEQUENCE [LARGE SCALE GENOMIC DNA]</scope>
    <source>
        <strain evidence="1 2">Poly41</strain>
    </source>
</reference>
<dbReference type="RefSeq" id="WP_231615785.1">
    <property type="nucleotide sequence ID" value="NZ_SJPV01000007.1"/>
</dbReference>
<dbReference type="CDD" id="cd00241">
    <property type="entry name" value="DOMON_like"/>
    <property type="match status" value="1"/>
</dbReference>
<dbReference type="Gene3D" id="2.60.40.1190">
    <property type="match status" value="1"/>
</dbReference>
<comment type="caution">
    <text evidence="1">The sequence shown here is derived from an EMBL/GenBank/DDBJ whole genome shotgun (WGS) entry which is preliminary data.</text>
</comment>
<organism evidence="1 2">
    <name type="scientific">Novipirellula artificiosorum</name>
    <dbReference type="NCBI Taxonomy" id="2528016"/>
    <lineage>
        <taxon>Bacteria</taxon>
        <taxon>Pseudomonadati</taxon>
        <taxon>Planctomycetota</taxon>
        <taxon>Planctomycetia</taxon>
        <taxon>Pirellulales</taxon>
        <taxon>Pirellulaceae</taxon>
        <taxon>Novipirellula</taxon>
    </lineage>
</organism>
<accession>A0A5C6DG84</accession>
<protein>
    <recommendedName>
        <fullName evidence="3">Carbohydrate-binding domain-containing protein</fullName>
    </recommendedName>
</protein>
<sequence length="271" mass="30396">MPTPFRRSIPFCLATEGDSFIKGGHDFGCPAIRYLANARCLNEGTEPLAETQPQSLIDPSFLFRFEVTLCHDELKWTSKGLSLDERCRLPSFGALSGRKVFADVRMAWNASGIGIHVSVTGKRQLPWCRDSRLDDSDGFHLWIDTRCSPGIHRATQFCHRFLWMPSGGGANRERPVTAWIPINRARANPKPIPSESLKIAAYPRHDGYLLSGFIPSESLTGYDPIDQPRVGLYYAVVDRELGWQTLALGPEYPVTEDPSMWGEARLDSESR</sequence>
<evidence type="ECO:0000313" key="2">
    <source>
        <dbReference type="Proteomes" id="UP000319143"/>
    </source>
</evidence>
<name>A0A5C6DG84_9BACT</name>